<organism evidence="2 3">
    <name type="scientific">Candidatus Rhodoblastus alkanivorans</name>
    <dbReference type="NCBI Taxonomy" id="2954117"/>
    <lineage>
        <taxon>Bacteria</taxon>
        <taxon>Pseudomonadati</taxon>
        <taxon>Pseudomonadota</taxon>
        <taxon>Alphaproteobacteria</taxon>
        <taxon>Hyphomicrobiales</taxon>
        <taxon>Rhodoblastaceae</taxon>
        <taxon>Rhodoblastus</taxon>
    </lineage>
</organism>
<evidence type="ECO:0008006" key="4">
    <source>
        <dbReference type="Google" id="ProtNLM"/>
    </source>
</evidence>
<reference evidence="2" key="1">
    <citation type="journal article" date="2022" name="ISME J.">
        <title>Identification of active gaseous-alkane degraders at natural gas seeps.</title>
        <authorList>
            <person name="Farhan Ul Haque M."/>
            <person name="Hernandez M."/>
            <person name="Crombie A.T."/>
            <person name="Murrell J.C."/>
        </authorList>
    </citation>
    <scope>NUCLEOTIDE SEQUENCE</scope>
    <source>
        <strain evidence="2">PC2</strain>
    </source>
</reference>
<keyword evidence="3" id="KW-1185">Reference proteome</keyword>
<gene>
    <name evidence="2" type="ORF">K2U94_15495</name>
</gene>
<name>A0ABS9Z988_9HYPH</name>
<accession>A0ABS9Z988</accession>
<comment type="caution">
    <text evidence="2">The sequence shown here is derived from an EMBL/GenBank/DDBJ whole genome shotgun (WGS) entry which is preliminary data.</text>
</comment>
<dbReference type="RefSeq" id="WP_243068057.1">
    <property type="nucleotide sequence ID" value="NZ_JAIVFK010000081.1"/>
</dbReference>
<dbReference type="Proteomes" id="UP001139104">
    <property type="component" value="Unassembled WGS sequence"/>
</dbReference>
<dbReference type="EMBL" id="JAIVFP010000001">
    <property type="protein sequence ID" value="MCI4684147.1"/>
    <property type="molecule type" value="Genomic_DNA"/>
</dbReference>
<sequence length="166" mass="17852">MASDPREDLQENGKGRGGSKANGSNPAPSCVDRDLAILNMRLHGLTFHEIARQLPEAGFRPVSVSRVHAIVAKSLRSCREQPARELRQLELLRLDQLQAAHYKAAMGGDAAAASRVLSIMDRRAKLLGLDAGPEAVVSLEEARVTLLKKLDALARGLADGDAKAKK</sequence>
<protein>
    <recommendedName>
        <fullName evidence="4">RNA polymerase sigma-70 region 4 domain-containing protein</fullName>
    </recommendedName>
</protein>
<feature type="region of interest" description="Disordered" evidence="1">
    <location>
        <begin position="1"/>
        <end position="28"/>
    </location>
</feature>
<evidence type="ECO:0000313" key="3">
    <source>
        <dbReference type="Proteomes" id="UP001139104"/>
    </source>
</evidence>
<evidence type="ECO:0000256" key="1">
    <source>
        <dbReference type="SAM" id="MobiDB-lite"/>
    </source>
</evidence>
<evidence type="ECO:0000313" key="2">
    <source>
        <dbReference type="EMBL" id="MCI4684147.1"/>
    </source>
</evidence>
<feature type="compositionally biased region" description="Basic and acidic residues" evidence="1">
    <location>
        <begin position="1"/>
        <end position="14"/>
    </location>
</feature>
<proteinExistence type="predicted"/>